<keyword evidence="2" id="KW-1185">Reference proteome</keyword>
<dbReference type="EMBL" id="JAJHZM010000011">
    <property type="protein sequence ID" value="MDC4181999.1"/>
    <property type="molecule type" value="Genomic_DNA"/>
</dbReference>
<organism evidence="1 2">
    <name type="scientific">Mycoplasma bradburyae</name>
    <dbReference type="NCBI Taxonomy" id="2963128"/>
    <lineage>
        <taxon>Bacteria</taxon>
        <taxon>Bacillati</taxon>
        <taxon>Mycoplasmatota</taxon>
        <taxon>Mollicutes</taxon>
        <taxon>Mycoplasmataceae</taxon>
        <taxon>Mycoplasma</taxon>
    </lineage>
</organism>
<comment type="caution">
    <text evidence="1">The sequence shown here is derived from an EMBL/GenBank/DDBJ whole genome shotgun (WGS) entry which is preliminary data.</text>
</comment>
<protein>
    <submittedName>
        <fullName evidence="1">Uncharacterized protein</fullName>
    </submittedName>
</protein>
<gene>
    <name evidence="1" type="ORF">LNO68_02225</name>
</gene>
<accession>A0ABT5GAJ5</accession>
<name>A0ABT5GAJ5_9MOLU</name>
<proteinExistence type="predicted"/>
<evidence type="ECO:0000313" key="1">
    <source>
        <dbReference type="EMBL" id="MDC4181999.1"/>
    </source>
</evidence>
<reference evidence="1" key="1">
    <citation type="submission" date="2021-11" db="EMBL/GenBank/DDBJ databases">
        <title>Description of Mycoplasma bradburyaesp. nov.from sea birds: a tribute to a great mycoplasmologist.</title>
        <authorList>
            <person name="Ramirez A.S."/>
            <person name="Poveda C."/>
            <person name="Suarez-Perez A."/>
            <person name="Rosales R.S."/>
            <person name="Dijkman R."/>
            <person name="Feberwee A."/>
            <person name="Spergser J."/>
            <person name="Szostak M.P."/>
            <person name="Ressel L."/>
            <person name="Calabuig P."/>
            <person name="Catania S."/>
            <person name="Gobbo F."/>
            <person name="Timofte D."/>
            <person name="Poveda J.B."/>
        </authorList>
    </citation>
    <scope>NUCLEOTIDE SEQUENCE [LARGE SCALE GENOMIC DNA]</scope>
    <source>
        <strain evidence="1">T158</strain>
    </source>
</reference>
<dbReference type="Proteomes" id="UP001220940">
    <property type="component" value="Unassembled WGS sequence"/>
</dbReference>
<sequence length="63" mass="6869">MIMISSGFLSFSSLLVFSRFINESSNLGLLSSLAIASCLKLLSPWSSLVSSDLDLSYSLVFSW</sequence>
<evidence type="ECO:0000313" key="2">
    <source>
        <dbReference type="Proteomes" id="UP001220940"/>
    </source>
</evidence>